<evidence type="ECO:0000256" key="4">
    <source>
        <dbReference type="ARBA" id="ARBA00023002"/>
    </source>
</evidence>
<dbReference type="RefSeq" id="YP_010781447.1">
    <property type="nucleotide sequence ID" value="NC_075039.1"/>
</dbReference>
<dbReference type="SUPFAM" id="SSF50129">
    <property type="entry name" value="GroES-like"/>
    <property type="match status" value="1"/>
</dbReference>
<feature type="domain" description="Alcohol dehydrogenase-like C-terminal" evidence="5">
    <location>
        <begin position="249"/>
        <end position="370"/>
    </location>
</feature>
<dbReference type="PANTHER" id="PTHR42683">
    <property type="entry name" value="ALDEHYDE REDUCTASE"/>
    <property type="match status" value="1"/>
</dbReference>
<dbReference type="Gene3D" id="3.40.50.720">
    <property type="entry name" value="NAD(P)-binding Rossmann-like Domain"/>
    <property type="match status" value="1"/>
</dbReference>
<evidence type="ECO:0000259" key="5">
    <source>
        <dbReference type="Pfam" id="PF00107"/>
    </source>
</evidence>
<protein>
    <submittedName>
        <fullName evidence="7">Zn-dependent alcohol dehydrogenase</fullName>
    </submittedName>
</protein>
<dbReference type="Pfam" id="PF00107">
    <property type="entry name" value="ADH_zinc_N"/>
    <property type="match status" value="1"/>
</dbReference>
<proteinExistence type="predicted"/>
<accession>A0A6N1NT29</accession>
<evidence type="ECO:0000256" key="2">
    <source>
        <dbReference type="ARBA" id="ARBA00022723"/>
    </source>
</evidence>
<dbReference type="KEGG" id="vg:80518211"/>
<dbReference type="GO" id="GO:0008270">
    <property type="term" value="F:zinc ion binding"/>
    <property type="evidence" value="ECO:0007669"/>
    <property type="project" value="InterPro"/>
</dbReference>
<dbReference type="PROSITE" id="PS00059">
    <property type="entry name" value="ADH_ZINC"/>
    <property type="match status" value="1"/>
</dbReference>
<dbReference type="InterPro" id="IPR013149">
    <property type="entry name" value="ADH-like_C"/>
</dbReference>
<organism evidence="7">
    <name type="scientific">Tupanvirus soda lake</name>
    <dbReference type="NCBI Taxonomy" id="2126985"/>
    <lineage>
        <taxon>Viruses</taxon>
        <taxon>Varidnaviria</taxon>
        <taxon>Bamfordvirae</taxon>
        <taxon>Nucleocytoviricota</taxon>
        <taxon>Megaviricetes</taxon>
        <taxon>Imitervirales</taxon>
        <taxon>Mimiviridae</taxon>
        <taxon>Megamimivirinae</taxon>
        <taxon>Tupanvirus</taxon>
        <taxon>Tupanvirus salinum</taxon>
    </lineage>
</organism>
<dbReference type="InterPro" id="IPR036291">
    <property type="entry name" value="NAD(P)-bd_dom_sf"/>
</dbReference>
<keyword evidence="4" id="KW-0560">Oxidoreductase</keyword>
<reference evidence="7" key="1">
    <citation type="submission" date="2017-01" db="EMBL/GenBank/DDBJ databases">
        <authorList>
            <person name="Assis F.L."/>
            <person name="Abrahao J.S."/>
            <person name="Silva L."/>
            <person name="Khalil J.B."/>
            <person name="Rodrigues R."/>
            <person name="Silva L.S."/>
            <person name="Arantes T."/>
            <person name="Boratto P."/>
            <person name="Andrade M."/>
            <person name="Kroon E.G."/>
            <person name="Ribeiro B."/>
            <person name="Bergier I."/>
            <person name="Seligmann H."/>
            <person name="Ghigo E."/>
            <person name="Colson P."/>
            <person name="Levasseur A."/>
            <person name="Raoult D."/>
            <person name="Scola B.L."/>
        </authorList>
    </citation>
    <scope>NUCLEOTIDE SEQUENCE</scope>
    <source>
        <strain evidence="7">Soda lake</strain>
    </source>
</reference>
<evidence type="ECO:0000256" key="1">
    <source>
        <dbReference type="ARBA" id="ARBA00001947"/>
    </source>
</evidence>
<evidence type="ECO:0000313" key="7">
    <source>
        <dbReference type="EMBL" id="QKU34798.1"/>
    </source>
</evidence>
<dbReference type="InterPro" id="IPR047109">
    <property type="entry name" value="CAD-like"/>
</dbReference>
<feature type="domain" description="Alcohol dehydrogenase-like N-terminal" evidence="6">
    <location>
        <begin position="86"/>
        <end position="209"/>
    </location>
</feature>
<dbReference type="InterPro" id="IPR013154">
    <property type="entry name" value="ADH-like_N"/>
</dbReference>
<dbReference type="FunFam" id="3.40.50.720:FF:000473">
    <property type="entry name" value="NADP-dependent alcohol dehydrogenase"/>
    <property type="match status" value="1"/>
</dbReference>
<dbReference type="GeneID" id="80518211"/>
<keyword evidence="2" id="KW-0479">Metal-binding</keyword>
<dbReference type="Pfam" id="PF08240">
    <property type="entry name" value="ADH_N"/>
    <property type="match status" value="1"/>
</dbReference>
<evidence type="ECO:0000256" key="3">
    <source>
        <dbReference type="ARBA" id="ARBA00022833"/>
    </source>
</evidence>
<dbReference type="Gene3D" id="3.90.180.10">
    <property type="entry name" value="Medium-chain alcohol dehydrogenases, catalytic domain"/>
    <property type="match status" value="1"/>
</dbReference>
<dbReference type="SUPFAM" id="SSF51735">
    <property type="entry name" value="NAD(P)-binding Rossmann-fold domains"/>
    <property type="match status" value="1"/>
</dbReference>
<dbReference type="EMBL" id="KY523104">
    <property type="protein sequence ID" value="QKU34798.1"/>
    <property type="molecule type" value="Genomic_DNA"/>
</dbReference>
<keyword evidence="3" id="KW-0862">Zinc</keyword>
<evidence type="ECO:0000259" key="6">
    <source>
        <dbReference type="Pfam" id="PF08240"/>
    </source>
</evidence>
<sequence length="408" mass="46589">MYVYKLEKYKNKLISTKNKNKFNHYLDKIKYYEKMIGGDTHLLQPQRINKENLDKNTNKIIAHGYGLMKKYKDLEPIYFERRKPYPQDVVIEILYAGVCHSDWHYIIGEWDTKIPLVPGHEICGRITKRGTDAKKFNLGDIVLVGPYVNSCQKCKICTEGHEQYCENEASWTYNGTDRRPGELVATGEPTHGGYSTIITVNENFVFLLPSNLPKEKCAPLLCAGITTYSPLKQMNIKPGQKVGVAGVGGLGHMAIKFAKAMGAYVVALTTTEWKLEDTLGIGADESVLVTNIDDIKKYKASLDFIVDTIPKIHDFNFYLDLLKYNDMLWIVGFFDQSELNIGNISSYNRSIRASIIGGISEIKEMLEFCSKHKIYPETEIIRLEDINKTYNKLLKSSVRYRYVIDITL</sequence>
<dbReference type="GO" id="GO:0016616">
    <property type="term" value="F:oxidoreductase activity, acting on the CH-OH group of donors, NAD or NADP as acceptor"/>
    <property type="evidence" value="ECO:0007669"/>
    <property type="project" value="InterPro"/>
</dbReference>
<comment type="cofactor">
    <cofactor evidence="1">
        <name>Zn(2+)</name>
        <dbReference type="ChEBI" id="CHEBI:29105"/>
    </cofactor>
</comment>
<dbReference type="InterPro" id="IPR011032">
    <property type="entry name" value="GroES-like_sf"/>
</dbReference>
<dbReference type="CDD" id="cd05283">
    <property type="entry name" value="CAD1"/>
    <property type="match status" value="1"/>
</dbReference>
<dbReference type="InterPro" id="IPR002328">
    <property type="entry name" value="ADH_Zn_CS"/>
</dbReference>
<name>A0A6N1NT29_9VIRU</name>
<reference evidence="7" key="2">
    <citation type="journal article" date="2018" name="Nat. Commun.">
        <title>Tailed giant Tupanvirus possesses the most complete translational apparatus of the known virosphere.</title>
        <authorList>
            <person name="Abrahao J."/>
            <person name="Silva L."/>
            <person name="Silva L.S."/>
            <person name="Khalil J.Y.B."/>
            <person name="Rodrigues R."/>
            <person name="Arantes T."/>
            <person name="Assis F."/>
            <person name="Boratto P."/>
            <person name="Andrade M."/>
            <person name="Kroon E.G."/>
            <person name="Ribeiro B."/>
            <person name="Bergier I."/>
            <person name="Seligmann H."/>
            <person name="Ghigo E."/>
            <person name="Colson P."/>
            <person name="Levasseur A."/>
            <person name="Kroemer G."/>
            <person name="Raoult D."/>
            <person name="La Scola B."/>
        </authorList>
    </citation>
    <scope>NUCLEOTIDE SEQUENCE [LARGE SCALE GENOMIC DNA]</scope>
    <source>
        <strain evidence="7">Soda lake</strain>
    </source>
</reference>